<keyword evidence="1" id="KW-0732">Signal</keyword>
<accession>S6A4V0</accession>
<name>S6A4V0_9SPIR</name>
<dbReference type="HOGENOM" id="CLU_100242_0_0_12"/>
<dbReference type="EMBL" id="CP004120">
    <property type="protein sequence ID" value="AGT44806.1"/>
    <property type="molecule type" value="Genomic_DNA"/>
</dbReference>
<evidence type="ECO:0000256" key="1">
    <source>
        <dbReference type="SAM" id="SignalP"/>
    </source>
</evidence>
<reference evidence="2 3" key="1">
    <citation type="journal article" date="2013" name="PLoS ONE">
        <title>Genome-Wide Relatedness of Treponema pedis, from Gingiva and Necrotic Skin Lesions of Pigs, with the Human Oral Pathogen Treponema denticola.</title>
        <authorList>
            <person name="Svartstrom O."/>
            <person name="Mushtaq M."/>
            <person name="Pringle M."/>
            <person name="Segerman B."/>
        </authorList>
    </citation>
    <scope>NUCLEOTIDE SEQUENCE [LARGE SCALE GENOMIC DNA]</scope>
    <source>
        <strain evidence="2">T A4</strain>
    </source>
</reference>
<feature type="chain" id="PRO_5004535613" description="AMP-activated protein kinase glycogen-binding domain-containing protein" evidence="1">
    <location>
        <begin position="29"/>
        <end position="241"/>
    </location>
</feature>
<dbReference type="InterPro" id="IPR014756">
    <property type="entry name" value="Ig_E-set"/>
</dbReference>
<dbReference type="SUPFAM" id="SSF81296">
    <property type="entry name" value="E set domains"/>
    <property type="match status" value="1"/>
</dbReference>
<evidence type="ECO:0008006" key="4">
    <source>
        <dbReference type="Google" id="ProtNLM"/>
    </source>
</evidence>
<dbReference type="PATRIC" id="fig|1291379.3.peg.2304"/>
<evidence type="ECO:0000313" key="3">
    <source>
        <dbReference type="Proteomes" id="UP000015620"/>
    </source>
</evidence>
<proteinExistence type="predicted"/>
<keyword evidence="3" id="KW-1185">Reference proteome</keyword>
<dbReference type="AlphaFoldDB" id="S6A4V0"/>
<sequence>MRSFQMRKIKKKFIFFLVSVLSIISVFAEQDEYVYGQLVETISRVGIPKIEGRYIIFTASGKRHAGISFAHEDYRHIHSFKKLVRSDFQSDAENQILFYIFQIPDGIGEIRYRLVIDGLWSSDPENPDSVFDYTHGMSVSVVNVPFYKEYKTSIEGKNLVRFTYIGEAKQRIKLAGTFNNWDPFMYEMEEVVPGRYELALNLPKGTWFYAYFSGSMQLPDSTNKNYVYTADGRRASVITIQ</sequence>
<dbReference type="KEGG" id="tped:TPE_2332"/>
<gene>
    <name evidence="2" type="ORF">TPE_2332</name>
</gene>
<evidence type="ECO:0000313" key="2">
    <source>
        <dbReference type="EMBL" id="AGT44806.1"/>
    </source>
</evidence>
<feature type="signal peptide" evidence="1">
    <location>
        <begin position="1"/>
        <end position="28"/>
    </location>
</feature>
<dbReference type="STRING" id="1291379.TPE_2332"/>
<dbReference type="InterPro" id="IPR013783">
    <property type="entry name" value="Ig-like_fold"/>
</dbReference>
<dbReference type="Proteomes" id="UP000015620">
    <property type="component" value="Chromosome"/>
</dbReference>
<protein>
    <recommendedName>
        <fullName evidence="4">AMP-activated protein kinase glycogen-binding domain-containing protein</fullName>
    </recommendedName>
</protein>
<dbReference type="Gene3D" id="2.60.40.10">
    <property type="entry name" value="Immunoglobulins"/>
    <property type="match status" value="1"/>
</dbReference>
<organism evidence="2 3">
    <name type="scientific">Treponema pedis str. T A4</name>
    <dbReference type="NCBI Taxonomy" id="1291379"/>
    <lineage>
        <taxon>Bacteria</taxon>
        <taxon>Pseudomonadati</taxon>
        <taxon>Spirochaetota</taxon>
        <taxon>Spirochaetia</taxon>
        <taxon>Spirochaetales</taxon>
        <taxon>Treponemataceae</taxon>
        <taxon>Treponema</taxon>
    </lineage>
</organism>